<proteinExistence type="inferred from homology"/>
<dbReference type="AlphaFoldDB" id="A0AA46SEQ0"/>
<dbReference type="Gene3D" id="3.40.640.10">
    <property type="entry name" value="Type I PLP-dependent aspartate aminotransferase-like (Major domain)"/>
    <property type="match status" value="1"/>
</dbReference>
<dbReference type="NCBIfam" id="TIGR03588">
    <property type="entry name" value="PseC"/>
    <property type="match status" value="1"/>
</dbReference>
<dbReference type="InterPro" id="IPR015421">
    <property type="entry name" value="PyrdxlP-dep_Trfase_major"/>
</dbReference>
<dbReference type="PIRSF" id="PIRSF000390">
    <property type="entry name" value="PLP_StrS"/>
    <property type="match status" value="1"/>
</dbReference>
<dbReference type="InterPro" id="IPR015424">
    <property type="entry name" value="PyrdxlP-dep_Trfase"/>
</dbReference>
<dbReference type="InterPro" id="IPR020026">
    <property type="entry name" value="PseC"/>
</dbReference>
<dbReference type="EC" id="2.6.1.92" evidence="4"/>
<feature type="modified residue" description="N6-(pyridoxal phosphate)lysine" evidence="2">
    <location>
        <position position="198"/>
    </location>
</feature>
<dbReference type="PANTHER" id="PTHR30244">
    <property type="entry name" value="TRANSAMINASE"/>
    <property type="match status" value="1"/>
</dbReference>
<dbReference type="CDD" id="cd00616">
    <property type="entry name" value="AHBA_syn"/>
    <property type="match status" value="1"/>
</dbReference>
<dbReference type="Proteomes" id="UP001163104">
    <property type="component" value="Chromosome"/>
</dbReference>
<dbReference type="GO" id="GO:0008483">
    <property type="term" value="F:transaminase activity"/>
    <property type="evidence" value="ECO:0007669"/>
    <property type="project" value="UniProtKB-KW"/>
</dbReference>
<evidence type="ECO:0000313" key="4">
    <source>
        <dbReference type="EMBL" id="UYG95813.1"/>
    </source>
</evidence>
<dbReference type="InterPro" id="IPR015422">
    <property type="entry name" value="PyrdxlP-dep_Trfase_small"/>
</dbReference>
<protein>
    <submittedName>
        <fullName evidence="4">UDP-4-amino-4, 6-dideoxy-N-acetyl-beta-L-altrosamine transaminase</fullName>
        <ecNumber evidence="4">2.6.1.92</ecNumber>
    </submittedName>
</protein>
<dbReference type="GO" id="GO:0000271">
    <property type="term" value="P:polysaccharide biosynthetic process"/>
    <property type="evidence" value="ECO:0007669"/>
    <property type="project" value="TreeGrafter"/>
</dbReference>
<dbReference type="Pfam" id="PF01041">
    <property type="entry name" value="DegT_DnrJ_EryC1"/>
    <property type="match status" value="1"/>
</dbReference>
<gene>
    <name evidence="4" type="primary">pseC</name>
    <name evidence="4" type="ORF">OD459_01950</name>
</gene>
<dbReference type="SUPFAM" id="SSF53383">
    <property type="entry name" value="PLP-dependent transferases"/>
    <property type="match status" value="1"/>
</dbReference>
<sequence>MANEEKLAINGGKPVRDKFLPYGRQWLDESDIQSVIEVLKGDYLTTGPFISEFESKVANYVGSKYAVAFSNGTAALHGACYAAGISNGDEVITTPITFAASANCILFQRGKPVFADIDPVTYNIDPASVEGLITPKTKAIIPVDFTGFPADLDSIHFIASKHNLIVIEDAAHALGATYKGKKIGSISDMTMFSFHPVKNITTGEGGIIATNNISFYEKLIQFRSHGITRDIKKMKQHPGNWYYEMKLLGYNYRMTDIQAALGISQLKKLEYYNEKRKYIAELYNQELKNIKQIKLPAMAAGYLSSWHLYVIRVNSSQVKVGRNQIINALQKENLGVNVHYIPVYYHPYFQGLGYEKGLCPNAEELYEEIITLPLYPLMSDDDIFDVIKAVKKVIEYYAISND</sequence>
<dbReference type="RefSeq" id="WP_048011814.1">
    <property type="nucleotide sequence ID" value="NZ_CP107027.1"/>
</dbReference>
<accession>A0AA46SEQ0</accession>
<dbReference type="InterPro" id="IPR000653">
    <property type="entry name" value="DegT/StrS_aminotransferase"/>
</dbReference>
<reference evidence="4" key="1">
    <citation type="submission" date="2022-10" db="EMBL/GenBank/DDBJ databases">
        <title>Mechanism of multi-heavy metal repair in Cytobacillus Firmus M7.</title>
        <authorList>
            <person name="Li X."/>
            <person name="Yu C."/>
        </authorList>
    </citation>
    <scope>NUCLEOTIDE SEQUENCE</scope>
    <source>
        <strain evidence="4">M7</strain>
    </source>
</reference>
<organism evidence="4 5">
    <name type="scientific">Cytobacillus firmus</name>
    <name type="common">Bacillus firmus</name>
    <dbReference type="NCBI Taxonomy" id="1399"/>
    <lineage>
        <taxon>Bacteria</taxon>
        <taxon>Bacillati</taxon>
        <taxon>Bacillota</taxon>
        <taxon>Bacilli</taxon>
        <taxon>Bacillales</taxon>
        <taxon>Bacillaceae</taxon>
        <taxon>Cytobacillus</taxon>
    </lineage>
</organism>
<name>A0AA46SEQ0_CYTFI</name>
<evidence type="ECO:0000256" key="3">
    <source>
        <dbReference type="RuleBase" id="RU004508"/>
    </source>
</evidence>
<keyword evidence="4" id="KW-0808">Transferase</keyword>
<feature type="active site" description="Proton acceptor" evidence="1">
    <location>
        <position position="198"/>
    </location>
</feature>
<evidence type="ECO:0000256" key="1">
    <source>
        <dbReference type="PIRSR" id="PIRSR000390-1"/>
    </source>
</evidence>
<dbReference type="Gene3D" id="3.90.1150.10">
    <property type="entry name" value="Aspartate Aminotransferase, domain 1"/>
    <property type="match status" value="1"/>
</dbReference>
<dbReference type="GO" id="GO:0030170">
    <property type="term" value="F:pyridoxal phosphate binding"/>
    <property type="evidence" value="ECO:0007669"/>
    <property type="project" value="TreeGrafter"/>
</dbReference>
<keyword evidence="2 3" id="KW-0663">Pyridoxal phosphate</keyword>
<evidence type="ECO:0000256" key="2">
    <source>
        <dbReference type="PIRSR" id="PIRSR000390-2"/>
    </source>
</evidence>
<dbReference type="PANTHER" id="PTHR30244:SF34">
    <property type="entry name" value="DTDP-4-AMINO-4,6-DIDEOXYGALACTOSE TRANSAMINASE"/>
    <property type="match status" value="1"/>
</dbReference>
<comment type="similarity">
    <text evidence="3">Belongs to the DegT/DnrJ/EryC1 family.</text>
</comment>
<dbReference type="EMBL" id="CP107027">
    <property type="protein sequence ID" value="UYG95813.1"/>
    <property type="molecule type" value="Genomic_DNA"/>
</dbReference>
<evidence type="ECO:0000313" key="5">
    <source>
        <dbReference type="Proteomes" id="UP001163104"/>
    </source>
</evidence>
<keyword evidence="4" id="KW-0032">Aminotransferase</keyword>